<gene>
    <name evidence="2" type="ORF">BP00DRAFT_452424</name>
</gene>
<reference evidence="2 3" key="1">
    <citation type="submission" date="2018-02" db="EMBL/GenBank/DDBJ databases">
        <title>The genomes of Aspergillus section Nigri reveals drivers in fungal speciation.</title>
        <authorList>
            <consortium name="DOE Joint Genome Institute"/>
            <person name="Vesth T.C."/>
            <person name="Nybo J."/>
            <person name="Theobald S."/>
            <person name="Brandl J."/>
            <person name="Frisvad J.C."/>
            <person name="Nielsen K.F."/>
            <person name="Lyhne E.K."/>
            <person name="Kogle M.E."/>
            <person name="Kuo A."/>
            <person name="Riley R."/>
            <person name="Clum A."/>
            <person name="Nolan M."/>
            <person name="Lipzen A."/>
            <person name="Salamov A."/>
            <person name="Henrissat B."/>
            <person name="Wiebenga A."/>
            <person name="De vries R.P."/>
            <person name="Grigoriev I.V."/>
            <person name="Mortensen U.H."/>
            <person name="Andersen M.R."/>
            <person name="Baker S.E."/>
        </authorList>
    </citation>
    <scope>NUCLEOTIDE SEQUENCE [LARGE SCALE GENOMIC DNA]</scope>
    <source>
        <strain evidence="2 3">CBS 114.80</strain>
    </source>
</reference>
<accession>A0A2V5HR48</accession>
<dbReference type="AlphaFoldDB" id="A0A2V5HR48"/>
<keyword evidence="1" id="KW-0732">Signal</keyword>
<evidence type="ECO:0000313" key="3">
    <source>
        <dbReference type="Proteomes" id="UP000248817"/>
    </source>
</evidence>
<organism evidence="2 3">
    <name type="scientific">Aspergillus indologenus CBS 114.80</name>
    <dbReference type="NCBI Taxonomy" id="1450541"/>
    <lineage>
        <taxon>Eukaryota</taxon>
        <taxon>Fungi</taxon>
        <taxon>Dikarya</taxon>
        <taxon>Ascomycota</taxon>
        <taxon>Pezizomycotina</taxon>
        <taxon>Eurotiomycetes</taxon>
        <taxon>Eurotiomycetidae</taxon>
        <taxon>Eurotiales</taxon>
        <taxon>Aspergillaceae</taxon>
        <taxon>Aspergillus</taxon>
        <taxon>Aspergillus subgen. Circumdati</taxon>
    </lineage>
</organism>
<keyword evidence="3" id="KW-1185">Reference proteome</keyword>
<evidence type="ECO:0000256" key="1">
    <source>
        <dbReference type="SAM" id="SignalP"/>
    </source>
</evidence>
<dbReference type="EMBL" id="KZ825678">
    <property type="protein sequence ID" value="PYI25122.1"/>
    <property type="molecule type" value="Genomic_DNA"/>
</dbReference>
<name>A0A2V5HR48_9EURO</name>
<proteinExistence type="predicted"/>
<protein>
    <submittedName>
        <fullName evidence="2">Uncharacterized protein</fullName>
    </submittedName>
</protein>
<dbReference type="Proteomes" id="UP000248817">
    <property type="component" value="Unassembled WGS sequence"/>
</dbReference>
<evidence type="ECO:0000313" key="2">
    <source>
        <dbReference type="EMBL" id="PYI25122.1"/>
    </source>
</evidence>
<sequence>MKGLLYLLTSIPLAAATLVSDSDPRNPTGNRDVSWQESEGAPIDNAASTELLALLARFQEICLTEATDDCFNGCIATNLGLLGDGRFDYKVWELMILTTVASEETRAEAVRLGREAEIVLAGIETCQAGDWLVQIMARL</sequence>
<feature type="chain" id="PRO_5015865481" evidence="1">
    <location>
        <begin position="17"/>
        <end position="139"/>
    </location>
</feature>
<feature type="signal peptide" evidence="1">
    <location>
        <begin position="1"/>
        <end position="16"/>
    </location>
</feature>